<evidence type="ECO:0000313" key="2">
    <source>
        <dbReference type="Proteomes" id="UP000789860"/>
    </source>
</evidence>
<proteinExistence type="predicted"/>
<accession>A0ACA9M758</accession>
<protein>
    <submittedName>
        <fullName evidence="1">7021_t:CDS:1</fullName>
    </submittedName>
</protein>
<evidence type="ECO:0000313" key="1">
    <source>
        <dbReference type="EMBL" id="CAG8570010.1"/>
    </source>
</evidence>
<feature type="non-terminal residue" evidence="1">
    <location>
        <position position="1"/>
    </location>
</feature>
<name>A0ACA9M758_9GLOM</name>
<sequence length="75" mass="9053">NFGRSAEFWKSHDHEEHYPGFGKENSYDYEELYPGFGKENSDDYEEQDTFKCIYDMVENYKKVISRKDINITFGY</sequence>
<comment type="caution">
    <text evidence="1">The sequence shown here is derived from an EMBL/GenBank/DDBJ whole genome shotgun (WGS) entry which is preliminary data.</text>
</comment>
<keyword evidence="2" id="KW-1185">Reference proteome</keyword>
<dbReference type="Proteomes" id="UP000789860">
    <property type="component" value="Unassembled WGS sequence"/>
</dbReference>
<organism evidence="1 2">
    <name type="scientific">Scutellospora calospora</name>
    <dbReference type="NCBI Taxonomy" id="85575"/>
    <lineage>
        <taxon>Eukaryota</taxon>
        <taxon>Fungi</taxon>
        <taxon>Fungi incertae sedis</taxon>
        <taxon>Mucoromycota</taxon>
        <taxon>Glomeromycotina</taxon>
        <taxon>Glomeromycetes</taxon>
        <taxon>Diversisporales</taxon>
        <taxon>Gigasporaceae</taxon>
        <taxon>Scutellospora</taxon>
    </lineage>
</organism>
<dbReference type="EMBL" id="CAJVPM010010088">
    <property type="protein sequence ID" value="CAG8570010.1"/>
    <property type="molecule type" value="Genomic_DNA"/>
</dbReference>
<gene>
    <name evidence="1" type="ORF">SCALOS_LOCUS5817</name>
</gene>
<reference evidence="1" key="1">
    <citation type="submission" date="2021-06" db="EMBL/GenBank/DDBJ databases">
        <authorList>
            <person name="Kallberg Y."/>
            <person name="Tangrot J."/>
            <person name="Rosling A."/>
        </authorList>
    </citation>
    <scope>NUCLEOTIDE SEQUENCE</scope>
    <source>
        <strain evidence="1">AU212A</strain>
    </source>
</reference>